<comment type="caution">
    <text evidence="1">The sequence shown here is derived from an EMBL/GenBank/DDBJ whole genome shotgun (WGS) entry which is preliminary data.</text>
</comment>
<sequence>MQMKAVEERDFEIASLKNHIESRDAAESSYTHTVENVDKGKSTIKFDLDCIVICSAVARDDCKLHQNSIR</sequence>
<evidence type="ECO:0000313" key="3">
    <source>
        <dbReference type="Proteomes" id="UP000321393"/>
    </source>
</evidence>
<proteinExistence type="predicted"/>
<dbReference type="OrthoDB" id="1683696at2759"/>
<accession>A0A5A7UAR6</accession>
<evidence type="ECO:0000313" key="4">
    <source>
        <dbReference type="Proteomes" id="UP000321947"/>
    </source>
</evidence>
<dbReference type="AlphaFoldDB" id="A0A5A7UAR6"/>
<name>A0A5A7UAR6_CUCMM</name>
<reference evidence="3 4" key="1">
    <citation type="submission" date="2019-08" db="EMBL/GenBank/DDBJ databases">
        <title>Draft genome sequences of two oriental melons (Cucumis melo L. var makuwa).</title>
        <authorList>
            <person name="Kwon S.-Y."/>
        </authorList>
    </citation>
    <scope>NUCLEOTIDE SEQUENCE [LARGE SCALE GENOMIC DNA]</scope>
    <source>
        <strain evidence="4">cv. Chang Bougi</strain>
        <strain evidence="3">cv. SW 3</strain>
        <tissue evidence="1">Leaf</tissue>
    </source>
</reference>
<organism evidence="1 3">
    <name type="scientific">Cucumis melo var. makuwa</name>
    <name type="common">Oriental melon</name>
    <dbReference type="NCBI Taxonomy" id="1194695"/>
    <lineage>
        <taxon>Eukaryota</taxon>
        <taxon>Viridiplantae</taxon>
        <taxon>Streptophyta</taxon>
        <taxon>Embryophyta</taxon>
        <taxon>Tracheophyta</taxon>
        <taxon>Spermatophyta</taxon>
        <taxon>Magnoliopsida</taxon>
        <taxon>eudicotyledons</taxon>
        <taxon>Gunneridae</taxon>
        <taxon>Pentapetalae</taxon>
        <taxon>rosids</taxon>
        <taxon>fabids</taxon>
        <taxon>Cucurbitales</taxon>
        <taxon>Cucurbitaceae</taxon>
        <taxon>Benincaseae</taxon>
        <taxon>Cucumis</taxon>
    </lineage>
</organism>
<evidence type="ECO:0000313" key="1">
    <source>
        <dbReference type="EMBL" id="KAA0050589.1"/>
    </source>
</evidence>
<gene>
    <name evidence="2" type="ORF">E5676_scaffold1737G001520</name>
    <name evidence="1" type="ORF">E6C27_scaffold673G00490</name>
</gene>
<protein>
    <submittedName>
        <fullName evidence="1">Uncharacterized protein</fullName>
    </submittedName>
</protein>
<dbReference type="Proteomes" id="UP000321947">
    <property type="component" value="Unassembled WGS sequence"/>
</dbReference>
<dbReference type="EMBL" id="SSTD01013081">
    <property type="protein sequence ID" value="TYK07851.1"/>
    <property type="molecule type" value="Genomic_DNA"/>
</dbReference>
<dbReference type="EMBL" id="SSTE01011804">
    <property type="protein sequence ID" value="KAA0050589.1"/>
    <property type="molecule type" value="Genomic_DNA"/>
</dbReference>
<dbReference type="Proteomes" id="UP000321393">
    <property type="component" value="Unassembled WGS sequence"/>
</dbReference>
<evidence type="ECO:0000313" key="2">
    <source>
        <dbReference type="EMBL" id="TYK07851.1"/>
    </source>
</evidence>